<evidence type="ECO:0000256" key="1">
    <source>
        <dbReference type="SAM" id="MobiDB-lite"/>
    </source>
</evidence>
<reference evidence="2" key="1">
    <citation type="submission" date="2023-03" db="EMBL/GenBank/DDBJ databases">
        <title>Massive genome expansion in bonnet fungi (Mycena s.s.) driven by repeated elements and novel gene families across ecological guilds.</title>
        <authorList>
            <consortium name="Lawrence Berkeley National Laboratory"/>
            <person name="Harder C.B."/>
            <person name="Miyauchi S."/>
            <person name="Viragh M."/>
            <person name="Kuo A."/>
            <person name="Thoen E."/>
            <person name="Andreopoulos B."/>
            <person name="Lu D."/>
            <person name="Skrede I."/>
            <person name="Drula E."/>
            <person name="Henrissat B."/>
            <person name="Morin E."/>
            <person name="Kohler A."/>
            <person name="Barry K."/>
            <person name="LaButti K."/>
            <person name="Morin E."/>
            <person name="Salamov A."/>
            <person name="Lipzen A."/>
            <person name="Mereny Z."/>
            <person name="Hegedus B."/>
            <person name="Baldrian P."/>
            <person name="Stursova M."/>
            <person name="Weitz H."/>
            <person name="Taylor A."/>
            <person name="Grigoriev I.V."/>
            <person name="Nagy L.G."/>
            <person name="Martin F."/>
            <person name="Kauserud H."/>
        </authorList>
    </citation>
    <scope>NUCLEOTIDE SEQUENCE</scope>
    <source>
        <strain evidence="2">9144</strain>
    </source>
</reference>
<feature type="region of interest" description="Disordered" evidence="1">
    <location>
        <begin position="67"/>
        <end position="108"/>
    </location>
</feature>
<dbReference type="Proteomes" id="UP001219525">
    <property type="component" value="Unassembled WGS sequence"/>
</dbReference>
<feature type="compositionally biased region" description="Acidic residues" evidence="1">
    <location>
        <begin position="361"/>
        <end position="382"/>
    </location>
</feature>
<feature type="compositionally biased region" description="Polar residues" evidence="1">
    <location>
        <begin position="1"/>
        <end position="14"/>
    </location>
</feature>
<feature type="region of interest" description="Disordered" evidence="1">
    <location>
        <begin position="276"/>
        <end position="390"/>
    </location>
</feature>
<gene>
    <name evidence="2" type="ORF">GGX14DRAFT_383885</name>
</gene>
<dbReference type="EMBL" id="JARJCW010000001">
    <property type="protein sequence ID" value="KAJ7229924.1"/>
    <property type="molecule type" value="Genomic_DNA"/>
</dbReference>
<evidence type="ECO:0000313" key="2">
    <source>
        <dbReference type="EMBL" id="KAJ7229924.1"/>
    </source>
</evidence>
<keyword evidence="3" id="KW-1185">Reference proteome</keyword>
<name>A0AAD7E5F2_9AGAR</name>
<protein>
    <submittedName>
        <fullName evidence="2">Uncharacterized protein</fullName>
    </submittedName>
</protein>
<feature type="compositionally biased region" description="Basic and acidic residues" evidence="1">
    <location>
        <begin position="68"/>
        <end position="95"/>
    </location>
</feature>
<dbReference type="AlphaFoldDB" id="A0AAD7E5F2"/>
<comment type="caution">
    <text evidence="2">The sequence shown here is derived from an EMBL/GenBank/DDBJ whole genome shotgun (WGS) entry which is preliminary data.</text>
</comment>
<accession>A0AAD7E5F2</accession>
<sequence>MSQTERASRKQMQGSEDRGWLHRARMSSRGAVGVPRSKRGDAGRLKPALSGWHGAWWPCGRRAQPHLGVDRSTDAPERKGRSEVQDDKTPRRSNDTDGPGRGVNDHQLKAKDQSIRLTAVEAEAAVADADLGVMMAPMFVAFALSPLALLGPVAYRATPYKSRVPLIETWIKLGNVHRVMLDDPLSILERLLWRLFFKLALKEITEVQVLQMFFEDVFVKSFLVPDPNKSNTISPGVGLAFASDTLDLAVETFVDEDLVFDVVDLPTVPAAAVPVPKKRKASAIDEGQEGPSAQEGMGAPNDEGREVPSAQEDAAANGDPIKTRLRVRTGKSDAPAALPAALPPPRKRVRHIVKPAASAGDEADDVESEDNDVESEDNDVESEDNREAEDAVNAEAAYARLRWLAVKDGWKPSLEHPPLTLRNVRLNPTRVLAPAVLHPLAAASYLVEIAYWKFDPAPDDPSETLRATRHIHLYLPFKATRSETKYFRKIVASQPSVYSAVYDAEVPLHVDPSAQRLHSSGDIVGGDGEPLVPDLKPDDRVSLVYVTHEDLWARLSAMQRQELLRHRAVLVIHRRRYEYDGWQFKFDEDSIERFTHLDRDAYIQVYRASSASDLGTRKDNKPPSLQVGRPRDLLVCRDMLEEHTASGSGSTGQSQRLNLLSNMMPSKTVQMPMGWTCNWVKGLADLPAFVFPWSEVNWAIFAIRDALTWIHVDVLFTVITLPTGKKLWFMGRRRGDLAKDDLRGYMRSRHAFRKFNGWTDMTDVWVFEQVHLSPYTTLFMPAMIPHCVISITHCIGAGRHGIPAANVSHCVFVSLHNAITAASTTNVDHEPARRFLVRMFIFMALAFTDLRNGADKDSKQTHRPTDSMRPHLPDLTTSSGIVDVLALRSFVILYLAFEGTRYAHAVGGGHSWALPVDTALAQELSFAWMLAHNLVDHITHTFAFATAAPPVNSTAQLPSSFSEAADIALVTMATSMHHYLKDDYPARKSDLPLGFTPNAFKQQLRRMLIMFELHAGLDQALRRAQFFANTSDGPDTSLRLAAAFDKDVAKASRTSLMLQPWNEDDLPFMLTAMTQ</sequence>
<organism evidence="2 3">
    <name type="scientific">Mycena pura</name>
    <dbReference type="NCBI Taxonomy" id="153505"/>
    <lineage>
        <taxon>Eukaryota</taxon>
        <taxon>Fungi</taxon>
        <taxon>Dikarya</taxon>
        <taxon>Basidiomycota</taxon>
        <taxon>Agaricomycotina</taxon>
        <taxon>Agaricomycetes</taxon>
        <taxon>Agaricomycetidae</taxon>
        <taxon>Agaricales</taxon>
        <taxon>Marasmiineae</taxon>
        <taxon>Mycenaceae</taxon>
        <taxon>Mycena</taxon>
    </lineage>
</organism>
<proteinExistence type="predicted"/>
<feature type="region of interest" description="Disordered" evidence="1">
    <location>
        <begin position="1"/>
        <end position="49"/>
    </location>
</feature>
<dbReference type="SUPFAM" id="SSF51197">
    <property type="entry name" value="Clavaminate synthase-like"/>
    <property type="match status" value="1"/>
</dbReference>
<evidence type="ECO:0000313" key="3">
    <source>
        <dbReference type="Proteomes" id="UP001219525"/>
    </source>
</evidence>